<dbReference type="Proteomes" id="UP000265520">
    <property type="component" value="Unassembled WGS sequence"/>
</dbReference>
<comment type="caution">
    <text evidence="1">The sequence shown here is derived from an EMBL/GenBank/DDBJ whole genome shotgun (WGS) entry which is preliminary data.</text>
</comment>
<dbReference type="EMBL" id="LXQA010037520">
    <property type="protein sequence ID" value="MCH98412.1"/>
    <property type="molecule type" value="Genomic_DNA"/>
</dbReference>
<protein>
    <submittedName>
        <fullName evidence="1">T-complex protein 1 subunit gamma-like</fullName>
    </submittedName>
</protein>
<sequence length="140" mass="15298">MPLNLFLSVTTTKHFAAIPPASVYSFSSLQTSRQLFDEKPQWNNSVWVPISTVSAAILFQISKPTNAYVQGTMLGLINGGIGDKFTSELGTLFAELAIDITMVGVAIGQSLQEVAYAVYFRDGEHFQKGYVLIICPPHDP</sequence>
<proteinExistence type="predicted"/>
<evidence type="ECO:0000313" key="2">
    <source>
        <dbReference type="Proteomes" id="UP000265520"/>
    </source>
</evidence>
<dbReference type="AlphaFoldDB" id="A0A392NF93"/>
<evidence type="ECO:0000313" key="1">
    <source>
        <dbReference type="EMBL" id="MCH98412.1"/>
    </source>
</evidence>
<organism evidence="1 2">
    <name type="scientific">Trifolium medium</name>
    <dbReference type="NCBI Taxonomy" id="97028"/>
    <lineage>
        <taxon>Eukaryota</taxon>
        <taxon>Viridiplantae</taxon>
        <taxon>Streptophyta</taxon>
        <taxon>Embryophyta</taxon>
        <taxon>Tracheophyta</taxon>
        <taxon>Spermatophyta</taxon>
        <taxon>Magnoliopsida</taxon>
        <taxon>eudicotyledons</taxon>
        <taxon>Gunneridae</taxon>
        <taxon>Pentapetalae</taxon>
        <taxon>rosids</taxon>
        <taxon>fabids</taxon>
        <taxon>Fabales</taxon>
        <taxon>Fabaceae</taxon>
        <taxon>Papilionoideae</taxon>
        <taxon>50 kb inversion clade</taxon>
        <taxon>NPAAA clade</taxon>
        <taxon>Hologalegina</taxon>
        <taxon>IRL clade</taxon>
        <taxon>Trifolieae</taxon>
        <taxon>Trifolium</taxon>
    </lineage>
</organism>
<keyword evidence="2" id="KW-1185">Reference proteome</keyword>
<reference evidence="1 2" key="1">
    <citation type="journal article" date="2018" name="Front. Plant Sci.">
        <title>Red Clover (Trifolium pratense) and Zigzag Clover (T. medium) - A Picture of Genomic Similarities and Differences.</title>
        <authorList>
            <person name="Dluhosova J."/>
            <person name="Istvanek J."/>
            <person name="Nedelnik J."/>
            <person name="Repkova J."/>
        </authorList>
    </citation>
    <scope>NUCLEOTIDE SEQUENCE [LARGE SCALE GENOMIC DNA]</scope>
    <source>
        <strain evidence="2">cv. 10/8</strain>
        <tissue evidence="1">Leaf</tissue>
    </source>
</reference>
<gene>
    <name evidence="1" type="ORF">A2U01_0019414</name>
</gene>
<name>A0A392NF93_9FABA</name>
<accession>A0A392NF93</accession>
<feature type="non-terminal residue" evidence="1">
    <location>
        <position position="140"/>
    </location>
</feature>